<name>A0AAV6NX17_9ROSI</name>
<evidence type="ECO:0000313" key="1">
    <source>
        <dbReference type="EMBL" id="KAG6602739.1"/>
    </source>
</evidence>
<reference evidence="1 2" key="1">
    <citation type="journal article" date="2021" name="Hortic Res">
        <title>The domestication of Cucurbita argyrosperma as revealed by the genome of its wild relative.</title>
        <authorList>
            <person name="Barrera-Redondo J."/>
            <person name="Sanchez-de la Vega G."/>
            <person name="Aguirre-Liguori J.A."/>
            <person name="Castellanos-Morales G."/>
            <person name="Gutierrez-Guerrero Y.T."/>
            <person name="Aguirre-Dugua X."/>
            <person name="Aguirre-Planter E."/>
            <person name="Tenaillon M.I."/>
            <person name="Lira-Saade R."/>
            <person name="Eguiarte L.E."/>
        </authorList>
    </citation>
    <scope>NUCLEOTIDE SEQUENCE [LARGE SCALE GENOMIC DNA]</scope>
    <source>
        <strain evidence="1">JBR-2021</strain>
    </source>
</reference>
<keyword evidence="2" id="KW-1185">Reference proteome</keyword>
<evidence type="ECO:0000313" key="2">
    <source>
        <dbReference type="Proteomes" id="UP000685013"/>
    </source>
</evidence>
<dbReference type="EMBL" id="JAGKQH010000004">
    <property type="protein sequence ID" value="KAG6602739.1"/>
    <property type="molecule type" value="Genomic_DNA"/>
</dbReference>
<organism evidence="1 2">
    <name type="scientific">Cucurbita argyrosperma subsp. sororia</name>
    <dbReference type="NCBI Taxonomy" id="37648"/>
    <lineage>
        <taxon>Eukaryota</taxon>
        <taxon>Viridiplantae</taxon>
        <taxon>Streptophyta</taxon>
        <taxon>Embryophyta</taxon>
        <taxon>Tracheophyta</taxon>
        <taxon>Spermatophyta</taxon>
        <taxon>Magnoliopsida</taxon>
        <taxon>eudicotyledons</taxon>
        <taxon>Gunneridae</taxon>
        <taxon>Pentapetalae</taxon>
        <taxon>rosids</taxon>
        <taxon>fabids</taxon>
        <taxon>Cucurbitales</taxon>
        <taxon>Cucurbitaceae</taxon>
        <taxon>Cucurbiteae</taxon>
        <taxon>Cucurbita</taxon>
    </lineage>
</organism>
<proteinExistence type="predicted"/>
<feature type="non-terminal residue" evidence="1">
    <location>
        <position position="1"/>
    </location>
</feature>
<comment type="caution">
    <text evidence="1">The sequence shown here is derived from an EMBL/GenBank/DDBJ whole genome shotgun (WGS) entry which is preliminary data.</text>
</comment>
<dbReference type="AlphaFoldDB" id="A0AAV6NX17"/>
<sequence length="227" mass="25346">MISCLVALQPPLVTFLSKLIECSPNSASLKKLDIGKVTSINNYKNDVKMNWKVSVVFTDSFPPVVNASLPVQEVSPIAKNVSHSNPSSTEILSPHGTALIKGVVIPSSNHYEKQELLSYALPPKGAFLFQFFKKTDVVLRSMQNFLNVAQVREPLDRLMDGNEDAHERDEDFCGVVGVDMHWEERIERTKALDGIEEDIAVNAMVQIQFIRPPTTSLVEVLNLQRSR</sequence>
<protein>
    <submittedName>
        <fullName evidence="1">Uncharacterized protein</fullName>
    </submittedName>
</protein>
<accession>A0AAV6NX17</accession>
<dbReference type="Proteomes" id="UP000685013">
    <property type="component" value="Chromosome 4"/>
</dbReference>
<gene>
    <name evidence="1" type="ORF">SDJN03_07972</name>
</gene>